<gene>
    <name evidence="2" type="ORF">J3D65DRAFT_612767</name>
</gene>
<name>A0ABR1M3H3_9PEZI</name>
<dbReference type="PANTHER" id="PTHR43885">
    <property type="entry name" value="HALOACID DEHALOGENASE-LIKE HYDROLASE"/>
    <property type="match status" value="1"/>
</dbReference>
<dbReference type="Pfam" id="PF13242">
    <property type="entry name" value="Hydrolase_like"/>
    <property type="match status" value="1"/>
</dbReference>
<dbReference type="GeneID" id="92031958"/>
<dbReference type="InterPro" id="IPR036412">
    <property type="entry name" value="HAD-like_sf"/>
</dbReference>
<proteinExistence type="predicted"/>
<evidence type="ECO:0000313" key="2">
    <source>
        <dbReference type="EMBL" id="KAK7542145.1"/>
    </source>
</evidence>
<keyword evidence="3" id="KW-1185">Reference proteome</keyword>
<protein>
    <submittedName>
        <fullName evidence="2">HAD-like domain-containing protein</fullName>
    </submittedName>
</protein>
<feature type="compositionally biased region" description="Low complexity" evidence="1">
    <location>
        <begin position="121"/>
        <end position="193"/>
    </location>
</feature>
<reference evidence="2 3" key="1">
    <citation type="submission" date="2024-04" db="EMBL/GenBank/DDBJ databases">
        <title>Phyllosticta paracitricarpa is synonymous to the EU quarantine fungus P. citricarpa based on phylogenomic analyses.</title>
        <authorList>
            <consortium name="Lawrence Berkeley National Laboratory"/>
            <person name="Van ingen-buijs V.A."/>
            <person name="Van westerhoven A.C."/>
            <person name="Haridas S."/>
            <person name="Skiadas P."/>
            <person name="Martin F."/>
            <person name="Groenewald J.Z."/>
            <person name="Crous P.W."/>
            <person name="Seidl M.F."/>
        </authorList>
    </citation>
    <scope>NUCLEOTIDE SEQUENCE [LARGE SCALE GENOMIC DNA]</scope>
    <source>
        <strain evidence="2 3">CPC 17464</strain>
    </source>
</reference>
<evidence type="ECO:0000313" key="3">
    <source>
        <dbReference type="Proteomes" id="UP001360953"/>
    </source>
</evidence>
<comment type="caution">
    <text evidence="2">The sequence shown here is derived from an EMBL/GenBank/DDBJ whole genome shotgun (WGS) entry which is preliminary data.</text>
</comment>
<accession>A0ABR1M3H3</accession>
<feature type="region of interest" description="Disordered" evidence="1">
    <location>
        <begin position="115"/>
        <end position="193"/>
    </location>
</feature>
<dbReference type="Gene3D" id="1.10.260.80">
    <property type="match status" value="1"/>
</dbReference>
<dbReference type="EMBL" id="JBBPEH010000002">
    <property type="protein sequence ID" value="KAK7542145.1"/>
    <property type="molecule type" value="Genomic_DNA"/>
</dbReference>
<dbReference type="Gene3D" id="3.40.50.1000">
    <property type="entry name" value="HAD superfamily/HAD-like"/>
    <property type="match status" value="1"/>
</dbReference>
<dbReference type="Proteomes" id="UP001360953">
    <property type="component" value="Unassembled WGS sequence"/>
</dbReference>
<feature type="compositionally biased region" description="Pro residues" evidence="1">
    <location>
        <begin position="55"/>
        <end position="64"/>
    </location>
</feature>
<sequence>MLLSRRRFTSLCPSSPYFYSSTFSFLTPSSRLSRRALFSSSSTTAPAYTTAPDPVSAPYPPPLHRPASSPRLFRSSAAAAAAARGGCVYRGLSHKTTTTHSLLSSRPNLARTFHRHSRPASSTLLSSHSLLGHSSTPRRSLLTSLRDSSSATIHSKSSAIPSPEATTTCETSAASSNDMAAPSPSGSGAAASPASSAAAAAPSPAAMGIASGGNGIGAVSRRFAPLDPAKARRLVGQENVRWVRGVVFDVDGTLCEPQNYMFTEMRAALAIPPQVDILDHIYALPPAQQPAAFSLIQAIERRAMAVQTPQPGLVPLMDYLESRMLRKAICTRNFDAPVLHLLEKFLPGHSFDPIVTRDFRPPKPSPAGILQIAKKWGCLEPSVAPAAGMPPPLDAQAVVPPSPLTPPEAGTDFESAAAAAAGAGIVGSAPSLIMVGDSLDDMMAGRRAGAATVLLLNESNMHLARREETDLVIRRLDDLIVVLENGFVGQHGT</sequence>
<organism evidence="2 3">
    <name type="scientific">Phyllosticta citribraziliensis</name>
    <dbReference type="NCBI Taxonomy" id="989973"/>
    <lineage>
        <taxon>Eukaryota</taxon>
        <taxon>Fungi</taxon>
        <taxon>Dikarya</taxon>
        <taxon>Ascomycota</taxon>
        <taxon>Pezizomycotina</taxon>
        <taxon>Dothideomycetes</taxon>
        <taxon>Dothideomycetes incertae sedis</taxon>
        <taxon>Botryosphaeriales</taxon>
        <taxon>Phyllostictaceae</taxon>
        <taxon>Phyllosticta</taxon>
    </lineage>
</organism>
<evidence type="ECO:0000256" key="1">
    <source>
        <dbReference type="SAM" id="MobiDB-lite"/>
    </source>
</evidence>
<feature type="region of interest" description="Disordered" evidence="1">
    <location>
        <begin position="43"/>
        <end position="69"/>
    </location>
</feature>
<dbReference type="InterPro" id="IPR023214">
    <property type="entry name" value="HAD_sf"/>
</dbReference>
<dbReference type="SFLD" id="SFLDG01129">
    <property type="entry name" value="C1.5:_HAD__Beta-PGM__Phosphata"/>
    <property type="match status" value="1"/>
</dbReference>
<dbReference type="RefSeq" id="XP_066658438.1">
    <property type="nucleotide sequence ID" value="XM_066799052.1"/>
</dbReference>
<dbReference type="SFLD" id="SFLDS00003">
    <property type="entry name" value="Haloacid_Dehalogenase"/>
    <property type="match status" value="1"/>
</dbReference>
<feature type="compositionally biased region" description="Low complexity" evidence="1">
    <location>
        <begin position="43"/>
        <end position="54"/>
    </location>
</feature>
<dbReference type="PANTHER" id="PTHR43885:SF1">
    <property type="entry name" value="SUPERFAMILY HYDROLASE, PUTATIVE (AFU_ORTHOLOGUE AFUA_4G13290)-RELATED"/>
    <property type="match status" value="1"/>
</dbReference>
<dbReference type="SUPFAM" id="SSF56784">
    <property type="entry name" value="HAD-like"/>
    <property type="match status" value="1"/>
</dbReference>